<accession>A0A0N4ZND4</accession>
<dbReference type="AlphaFoldDB" id="A0A0N4ZND4"/>
<organism evidence="2 3">
    <name type="scientific">Parastrongyloides trichosuri</name>
    <name type="common">Possum-specific nematode worm</name>
    <dbReference type="NCBI Taxonomy" id="131310"/>
    <lineage>
        <taxon>Eukaryota</taxon>
        <taxon>Metazoa</taxon>
        <taxon>Ecdysozoa</taxon>
        <taxon>Nematoda</taxon>
        <taxon>Chromadorea</taxon>
        <taxon>Rhabditida</taxon>
        <taxon>Tylenchina</taxon>
        <taxon>Panagrolaimomorpha</taxon>
        <taxon>Strongyloidoidea</taxon>
        <taxon>Strongyloididae</taxon>
        <taxon>Parastrongyloides</taxon>
    </lineage>
</organism>
<feature type="signal peptide" evidence="1">
    <location>
        <begin position="1"/>
        <end position="21"/>
    </location>
</feature>
<evidence type="ECO:0000256" key="1">
    <source>
        <dbReference type="SAM" id="SignalP"/>
    </source>
</evidence>
<evidence type="ECO:0000313" key="2">
    <source>
        <dbReference type="Proteomes" id="UP000038045"/>
    </source>
</evidence>
<evidence type="ECO:0000313" key="3">
    <source>
        <dbReference type="WBParaSite" id="PTRK_0001004800.1"/>
    </source>
</evidence>
<proteinExistence type="predicted"/>
<reference evidence="3" key="1">
    <citation type="submission" date="2017-02" db="UniProtKB">
        <authorList>
            <consortium name="WormBaseParasite"/>
        </authorList>
    </citation>
    <scope>IDENTIFICATION</scope>
</reference>
<feature type="chain" id="PRO_5005891987" evidence="1">
    <location>
        <begin position="22"/>
        <end position="317"/>
    </location>
</feature>
<sequence>MITRIFLIIFLICINFNNVETIRYYIYKNTSSDRLEAAQQLGEEAKISYIKRTMHMNDDMEKRELYLQGLEICNSIDSMEAQKIQQRTSKESRYRDWRYLVQIGLKEFQAQFMTLPVKFMTEITHMACSKHEQQLQCGANFEGTMMIEKRILDLKQIGNHHMMFQKECKDSNYVSKVYPCIGKNVKIWAGECLEKMNTYWEVQKVVNNEISNIYETALNTVKSISSKHAIEHPLQLQSFIFNNAFRKISKLEGKKCEKFKIMRDCVLPALHKQCGEEAKYAVETSISTGYLRTERHERLHMDFVNLNFPTDSRCTGL</sequence>
<dbReference type="WBParaSite" id="PTRK_0001004800.1">
    <property type="protein sequence ID" value="PTRK_0001004800.1"/>
    <property type="gene ID" value="PTRK_0001004800"/>
</dbReference>
<name>A0A0N4ZND4_PARTI</name>
<protein>
    <submittedName>
        <fullName evidence="3">DUF19 domain-containing protein</fullName>
    </submittedName>
</protein>
<keyword evidence="2" id="KW-1185">Reference proteome</keyword>
<keyword evidence="1" id="KW-0732">Signal</keyword>
<dbReference type="Proteomes" id="UP000038045">
    <property type="component" value="Unplaced"/>
</dbReference>